<dbReference type="Gene3D" id="1.10.1660.10">
    <property type="match status" value="1"/>
</dbReference>
<organism evidence="2 3">
    <name type="scientific">Hyalangium minutum</name>
    <dbReference type="NCBI Taxonomy" id="394096"/>
    <lineage>
        <taxon>Bacteria</taxon>
        <taxon>Pseudomonadati</taxon>
        <taxon>Myxococcota</taxon>
        <taxon>Myxococcia</taxon>
        <taxon>Myxococcales</taxon>
        <taxon>Cystobacterineae</taxon>
        <taxon>Archangiaceae</taxon>
        <taxon>Hyalangium</taxon>
    </lineage>
</organism>
<dbReference type="GO" id="GO:0006355">
    <property type="term" value="P:regulation of DNA-templated transcription"/>
    <property type="evidence" value="ECO:0007669"/>
    <property type="project" value="InterPro"/>
</dbReference>
<reference evidence="2 3" key="1">
    <citation type="submission" date="2014-04" db="EMBL/GenBank/DDBJ databases">
        <title>Genome assembly of Hyalangium minutum DSM 14724.</title>
        <authorList>
            <person name="Sharma G."/>
            <person name="Subramanian S."/>
        </authorList>
    </citation>
    <scope>NUCLEOTIDE SEQUENCE [LARGE SCALE GENOMIC DNA]</scope>
    <source>
        <strain evidence="2 3">DSM 14724</strain>
    </source>
</reference>
<dbReference type="InterPro" id="IPR009061">
    <property type="entry name" value="DNA-bd_dom_put_sf"/>
</dbReference>
<proteinExistence type="predicted"/>
<evidence type="ECO:0000313" key="2">
    <source>
        <dbReference type="EMBL" id="KFE62222.1"/>
    </source>
</evidence>
<dbReference type="InterPro" id="IPR000551">
    <property type="entry name" value="MerR-type_HTH_dom"/>
</dbReference>
<dbReference type="Pfam" id="PF13411">
    <property type="entry name" value="MerR_1"/>
    <property type="match status" value="1"/>
</dbReference>
<dbReference type="SUPFAM" id="SSF46955">
    <property type="entry name" value="Putative DNA-binding domain"/>
    <property type="match status" value="1"/>
</dbReference>
<sequence length="171" mass="19341">MELLGPEEIERIERDHAGGLPVRAILEIFRPRGVQLSEATFRKYVQAGLLPRSRRVGRKGKHQGSRGLYPVESVRRINAIKKMMAEGHTLEDIKRSFLFHRNHIDQLERDLASVLDGFQSELGGRPFGGDHRRTLEDELGALRRRAQDLVRDVARLGSAVTARGDETPDSQ</sequence>
<name>A0A085W3F9_9BACT</name>
<dbReference type="EMBL" id="JMCB01000023">
    <property type="protein sequence ID" value="KFE62222.1"/>
    <property type="molecule type" value="Genomic_DNA"/>
</dbReference>
<protein>
    <recommendedName>
        <fullName evidence="1">HTH merR-type domain-containing protein</fullName>
    </recommendedName>
</protein>
<accession>A0A085W3F9</accession>
<dbReference type="STRING" id="394096.DB31_4328"/>
<gene>
    <name evidence="2" type="ORF">DB31_4328</name>
</gene>
<feature type="domain" description="HTH merR-type" evidence="1">
    <location>
        <begin position="35"/>
        <end position="95"/>
    </location>
</feature>
<dbReference type="PATRIC" id="fig|394096.3.peg.8061"/>
<keyword evidence="3" id="KW-1185">Reference proteome</keyword>
<dbReference type="GO" id="GO:0003677">
    <property type="term" value="F:DNA binding"/>
    <property type="evidence" value="ECO:0007669"/>
    <property type="project" value="InterPro"/>
</dbReference>
<evidence type="ECO:0000313" key="3">
    <source>
        <dbReference type="Proteomes" id="UP000028725"/>
    </source>
</evidence>
<dbReference type="AlphaFoldDB" id="A0A085W3F9"/>
<dbReference type="Proteomes" id="UP000028725">
    <property type="component" value="Unassembled WGS sequence"/>
</dbReference>
<comment type="caution">
    <text evidence="2">The sequence shown here is derived from an EMBL/GenBank/DDBJ whole genome shotgun (WGS) entry which is preliminary data.</text>
</comment>
<evidence type="ECO:0000259" key="1">
    <source>
        <dbReference type="Pfam" id="PF13411"/>
    </source>
</evidence>